<dbReference type="Gene3D" id="3.40.630.190">
    <property type="entry name" value="LCP protein"/>
    <property type="match status" value="1"/>
</dbReference>
<name>A0ABW1QG84_9CORY</name>
<feature type="region of interest" description="Disordered" evidence="2">
    <location>
        <begin position="489"/>
        <end position="530"/>
    </location>
</feature>
<dbReference type="InterPro" id="IPR050922">
    <property type="entry name" value="LytR/CpsA/Psr_CW_biosynth"/>
</dbReference>
<evidence type="ECO:0000256" key="2">
    <source>
        <dbReference type="SAM" id="MobiDB-lite"/>
    </source>
</evidence>
<dbReference type="Pfam" id="PF13399">
    <property type="entry name" value="LytR_C"/>
    <property type="match status" value="1"/>
</dbReference>
<dbReference type="InterPro" id="IPR004474">
    <property type="entry name" value="LytR_CpsA_psr"/>
</dbReference>
<comment type="caution">
    <text evidence="6">The sequence shown here is derived from an EMBL/GenBank/DDBJ whole genome shotgun (WGS) entry which is preliminary data.</text>
</comment>
<evidence type="ECO:0000256" key="1">
    <source>
        <dbReference type="ARBA" id="ARBA00006068"/>
    </source>
</evidence>
<keyword evidence="3" id="KW-0472">Membrane</keyword>
<dbReference type="NCBIfam" id="TIGR00350">
    <property type="entry name" value="lytR_cpsA_psr"/>
    <property type="match status" value="1"/>
</dbReference>
<dbReference type="InterPro" id="IPR027381">
    <property type="entry name" value="LytR/CpsA/Psr_C"/>
</dbReference>
<dbReference type="PANTHER" id="PTHR33392:SF6">
    <property type="entry name" value="POLYISOPRENYL-TEICHOIC ACID--PEPTIDOGLYCAN TEICHOIC ACID TRANSFERASE TAGU"/>
    <property type="match status" value="1"/>
</dbReference>
<organism evidence="6 7">
    <name type="scientific">Corynebacterium nasicanis</name>
    <dbReference type="NCBI Taxonomy" id="1448267"/>
    <lineage>
        <taxon>Bacteria</taxon>
        <taxon>Bacillati</taxon>
        <taxon>Actinomycetota</taxon>
        <taxon>Actinomycetes</taxon>
        <taxon>Mycobacteriales</taxon>
        <taxon>Corynebacteriaceae</taxon>
        <taxon>Corynebacterium</taxon>
    </lineage>
</organism>
<dbReference type="PANTHER" id="PTHR33392">
    <property type="entry name" value="POLYISOPRENYL-TEICHOIC ACID--PEPTIDOGLYCAN TEICHOIC ACID TRANSFERASE TAGU"/>
    <property type="match status" value="1"/>
</dbReference>
<evidence type="ECO:0000313" key="6">
    <source>
        <dbReference type="EMBL" id="MFC6147556.1"/>
    </source>
</evidence>
<feature type="domain" description="LytR/CpsA/Psr regulator C-terminal" evidence="5">
    <location>
        <begin position="391"/>
        <end position="474"/>
    </location>
</feature>
<dbReference type="EMBL" id="JBHSQE010000009">
    <property type="protein sequence ID" value="MFC6147556.1"/>
    <property type="molecule type" value="Genomic_DNA"/>
</dbReference>
<dbReference type="Proteomes" id="UP001596244">
    <property type="component" value="Unassembled WGS sequence"/>
</dbReference>
<proteinExistence type="inferred from homology"/>
<evidence type="ECO:0000313" key="7">
    <source>
        <dbReference type="Proteomes" id="UP001596244"/>
    </source>
</evidence>
<accession>A0ABW1QG84</accession>
<reference evidence="7" key="1">
    <citation type="journal article" date="2019" name="Int. J. Syst. Evol. Microbiol.">
        <title>The Global Catalogue of Microorganisms (GCM) 10K type strain sequencing project: providing services to taxonomists for standard genome sequencing and annotation.</title>
        <authorList>
            <consortium name="The Broad Institute Genomics Platform"/>
            <consortium name="The Broad Institute Genome Sequencing Center for Infectious Disease"/>
            <person name="Wu L."/>
            <person name="Ma J."/>
        </authorList>
    </citation>
    <scope>NUCLEOTIDE SEQUENCE [LARGE SCALE GENOMIC DNA]</scope>
    <source>
        <strain evidence="7">CCUG 51943</strain>
    </source>
</reference>
<keyword evidence="7" id="KW-1185">Reference proteome</keyword>
<feature type="domain" description="Cell envelope-related transcriptional attenuator" evidence="4">
    <location>
        <begin position="117"/>
        <end position="286"/>
    </location>
</feature>
<gene>
    <name evidence="6" type="ORF">ACFPUZ_12155</name>
</gene>
<dbReference type="Pfam" id="PF03816">
    <property type="entry name" value="LytR_cpsA_psr"/>
    <property type="match status" value="1"/>
</dbReference>
<evidence type="ECO:0000259" key="4">
    <source>
        <dbReference type="Pfam" id="PF03816"/>
    </source>
</evidence>
<evidence type="ECO:0000259" key="5">
    <source>
        <dbReference type="Pfam" id="PF13399"/>
    </source>
</evidence>
<dbReference type="RefSeq" id="WP_377002164.1">
    <property type="nucleotide sequence ID" value="NZ_JBHSQE010000009.1"/>
</dbReference>
<sequence>MSDKYRRVRDIQPAPTAAARARQYGPAPVKTILAILSVLTLLLSGLGYFAVGRLGTDLASAGNLTLGGGQGLKGRAEDGATDILLVGSDSRTDAQGNPLSREELDRLRAGVDDGEENTDTIMVIRVPNDGSSATAISIPRDTYVADSEHGNMKINGVFAVHKLAKMEELNTSGTVSEQQLEKSGTEAGRQGLIGAVSDLTGVEVDHYAEIGLFGFVLLTDAVGGVEVCLNEDVQEELSGADFHAGVQTLDGAQALAFVRQRHGLPRGDLDRIVRQQAYMASLVNKVLAAGTLTNPTKLSDMGTAVERSVVIDENWDIMSFATQLANLAGGNVVFNTIPVTSIDGVGDFGESIVTVDIPTVHAFMEELLGGPEEETQEAAPSAEARLAGKEIHVLNAGATTGLAGNAGGWLRQEGYDVVEVTNALPGIYTFSQVVAADANDPDALALAEALGGLTVTENAGLDSDTLIVVTHDDWNGPLGDASLVGDSSVGPSSGAGVGAGEAVGTPGSDFGAAEVAPEIDAGGDGPKCVN</sequence>
<keyword evidence="3" id="KW-1133">Transmembrane helix</keyword>
<protein>
    <submittedName>
        <fullName evidence="6">LCP family protein</fullName>
    </submittedName>
</protein>
<evidence type="ECO:0000256" key="3">
    <source>
        <dbReference type="SAM" id="Phobius"/>
    </source>
</evidence>
<comment type="similarity">
    <text evidence="1">Belongs to the LytR/CpsA/Psr (LCP) family.</text>
</comment>
<keyword evidence="3" id="KW-0812">Transmembrane</keyword>
<dbReference type="Gene3D" id="3.30.70.2390">
    <property type="match status" value="1"/>
</dbReference>
<feature type="transmembrane region" description="Helical" evidence="3">
    <location>
        <begin position="32"/>
        <end position="51"/>
    </location>
</feature>